<dbReference type="EMBL" id="MT141249">
    <property type="protein sequence ID" value="QJA57009.1"/>
    <property type="molecule type" value="Genomic_DNA"/>
</dbReference>
<protein>
    <submittedName>
        <fullName evidence="1">Uncharacterized protein</fullName>
    </submittedName>
</protein>
<dbReference type="EMBL" id="MT144961">
    <property type="protein sequence ID" value="QJI01919.1"/>
    <property type="molecule type" value="Genomic_DNA"/>
</dbReference>
<proteinExistence type="predicted"/>
<accession>A0A6M3IHS5</accession>
<organism evidence="1">
    <name type="scientific">viral metagenome</name>
    <dbReference type="NCBI Taxonomy" id="1070528"/>
    <lineage>
        <taxon>unclassified sequences</taxon>
        <taxon>metagenomes</taxon>
        <taxon>organismal metagenomes</taxon>
    </lineage>
</organism>
<evidence type="ECO:0000313" key="2">
    <source>
        <dbReference type="EMBL" id="QJI01919.1"/>
    </source>
</evidence>
<name>A0A6M3IHS5_9ZZZZ</name>
<gene>
    <name evidence="1" type="ORF">MM415B01744_0014</name>
    <name evidence="2" type="ORF">TM448B02836_0005</name>
</gene>
<reference evidence="1" key="1">
    <citation type="submission" date="2020-03" db="EMBL/GenBank/DDBJ databases">
        <title>The deep terrestrial virosphere.</title>
        <authorList>
            <person name="Holmfeldt K."/>
            <person name="Nilsson E."/>
            <person name="Simone D."/>
            <person name="Lopez-Fernandez M."/>
            <person name="Wu X."/>
            <person name="de Brujin I."/>
            <person name="Lundin D."/>
            <person name="Andersson A."/>
            <person name="Bertilsson S."/>
            <person name="Dopson M."/>
        </authorList>
    </citation>
    <scope>NUCLEOTIDE SEQUENCE</scope>
    <source>
        <strain evidence="1">MM415B01744</strain>
        <strain evidence="2">TM448B02836</strain>
    </source>
</reference>
<sequence>MGFAIEGADGGTANVEGGRLYVVNQTPYEAAVERGDAYAWSWSFNAGANDTYLAVKNDSQDQVLVIDRIIISSDLADEVIVHTCDICTTGTAITGTNMNQESGKAAPATAKEDETANTLANGKLIIEAAVAADQTLVLDNLNIRLGYTQSIGVDCIAGSTALADGAIIGYFE</sequence>
<dbReference type="AlphaFoldDB" id="A0A6M3IHS5"/>
<evidence type="ECO:0000313" key="1">
    <source>
        <dbReference type="EMBL" id="QJA57009.1"/>
    </source>
</evidence>